<evidence type="ECO:0000259" key="1">
    <source>
        <dbReference type="Pfam" id="PF11645"/>
    </source>
</evidence>
<dbReference type="Pfam" id="PF11645">
    <property type="entry name" value="PDDEXK_5"/>
    <property type="match status" value="1"/>
</dbReference>
<evidence type="ECO:0000313" key="2">
    <source>
        <dbReference type="EMBL" id="UOA16657.1"/>
    </source>
</evidence>
<dbReference type="InterPro" id="IPR021671">
    <property type="entry name" value="PD(D/E)XK_Endonuc"/>
</dbReference>
<reference evidence="3" key="1">
    <citation type="journal article" date="2022" name="Microorganisms">
        <title>Beyond the ABCs#Discovery of Three New Plasmid Types in Rhodobacterales (RepQ, RepY, RepW).</title>
        <authorList>
            <person name="Freese H.M."/>
            <person name="Ringel V."/>
            <person name="Overmann J."/>
            <person name="Petersen J."/>
        </authorList>
    </citation>
    <scope>NUCLEOTIDE SEQUENCE [LARGE SCALE GENOMIC DNA]</scope>
    <source>
        <strain evidence="3">DSM 109990</strain>
        <plasmid evidence="3">pDSM109990_a</plasmid>
    </source>
</reference>
<sequence>MHSVGVAEHLPFDCVVFLEQGVLRVQVKTATRQRAGCFNFNVSRGYHRSPGGVRGYAENDYDLLALVCLSENVVKFSADRRRAQVVGIEEIERLRRQPGASFVAALSALGVDQMAPAPAGPVPFCY</sequence>
<geneLocation type="plasmid" evidence="2 3">
    <name>pDSM109990_a</name>
</geneLocation>
<accession>A0ABY3ZQY2</accession>
<dbReference type="EMBL" id="CP085145">
    <property type="protein sequence ID" value="UOA16657.1"/>
    <property type="molecule type" value="Genomic_DNA"/>
</dbReference>
<feature type="domain" description="PD(D/E)XK endonuclease" evidence="1">
    <location>
        <begin position="6"/>
        <end position="73"/>
    </location>
</feature>
<dbReference type="Proteomes" id="UP000831019">
    <property type="component" value="Plasmid pDSM109990_a"/>
</dbReference>
<evidence type="ECO:0000313" key="3">
    <source>
        <dbReference type="Proteomes" id="UP000831019"/>
    </source>
</evidence>
<name>A0ABY3ZQY2_9RHOB</name>
<gene>
    <name evidence="2" type="ORF">DSM109990_03541</name>
</gene>
<proteinExistence type="predicted"/>
<keyword evidence="3" id="KW-1185">Reference proteome</keyword>
<organism evidence="2 3">
    <name type="scientific">Sulfitobacter dubius</name>
    <dbReference type="NCBI Taxonomy" id="218673"/>
    <lineage>
        <taxon>Bacteria</taxon>
        <taxon>Pseudomonadati</taxon>
        <taxon>Pseudomonadota</taxon>
        <taxon>Alphaproteobacteria</taxon>
        <taxon>Rhodobacterales</taxon>
        <taxon>Roseobacteraceae</taxon>
        <taxon>Sulfitobacter</taxon>
    </lineage>
</organism>
<dbReference type="Gene3D" id="3.40.1350.10">
    <property type="match status" value="1"/>
</dbReference>
<dbReference type="InterPro" id="IPR011856">
    <property type="entry name" value="tRNA_endonuc-like_dom_sf"/>
</dbReference>
<keyword evidence="2" id="KW-0614">Plasmid</keyword>
<protein>
    <recommendedName>
        <fullName evidence="1">PD(D/E)XK endonuclease domain-containing protein</fullName>
    </recommendedName>
</protein>